<name>A0A2P2JCG3_RHIMU</name>
<evidence type="ECO:0000256" key="1">
    <source>
        <dbReference type="SAM" id="SignalP"/>
    </source>
</evidence>
<protein>
    <submittedName>
        <fullName evidence="2">Uncharacterized protein</fullName>
    </submittedName>
</protein>
<evidence type="ECO:0000313" key="2">
    <source>
        <dbReference type="EMBL" id="MBW91133.1"/>
    </source>
</evidence>
<dbReference type="AlphaFoldDB" id="A0A2P2JCG3"/>
<accession>A0A2P2JCG3</accession>
<reference evidence="2" key="1">
    <citation type="submission" date="2018-02" db="EMBL/GenBank/DDBJ databases">
        <title>Rhizophora mucronata_Transcriptome.</title>
        <authorList>
            <person name="Meera S.P."/>
            <person name="Sreeshan A."/>
            <person name="Augustine A."/>
        </authorList>
    </citation>
    <scope>NUCLEOTIDE SEQUENCE</scope>
    <source>
        <tissue evidence="2">Leaf</tissue>
    </source>
</reference>
<organism evidence="2">
    <name type="scientific">Rhizophora mucronata</name>
    <name type="common">Asiatic mangrove</name>
    <dbReference type="NCBI Taxonomy" id="61149"/>
    <lineage>
        <taxon>Eukaryota</taxon>
        <taxon>Viridiplantae</taxon>
        <taxon>Streptophyta</taxon>
        <taxon>Embryophyta</taxon>
        <taxon>Tracheophyta</taxon>
        <taxon>Spermatophyta</taxon>
        <taxon>Magnoliopsida</taxon>
        <taxon>eudicotyledons</taxon>
        <taxon>Gunneridae</taxon>
        <taxon>Pentapetalae</taxon>
        <taxon>rosids</taxon>
        <taxon>fabids</taxon>
        <taxon>Malpighiales</taxon>
        <taxon>Rhizophoraceae</taxon>
        <taxon>Rhizophora</taxon>
    </lineage>
</organism>
<keyword evidence="1" id="KW-0732">Signal</keyword>
<dbReference type="EMBL" id="GGEC01010650">
    <property type="protein sequence ID" value="MBW91133.1"/>
    <property type="molecule type" value="Transcribed_RNA"/>
</dbReference>
<sequence>MAIIFLIVKNALLHITSPNLACNFSGQRMTSIATPTFPTTGPSYICLMRNRTNSCYQVQEWDSSKVLFLFISSFTCPYII</sequence>
<feature type="chain" id="PRO_5015158675" evidence="1">
    <location>
        <begin position="22"/>
        <end position="80"/>
    </location>
</feature>
<proteinExistence type="predicted"/>
<feature type="signal peptide" evidence="1">
    <location>
        <begin position="1"/>
        <end position="21"/>
    </location>
</feature>